<dbReference type="PROSITE" id="PS51935">
    <property type="entry name" value="NLPC_P60"/>
    <property type="match status" value="1"/>
</dbReference>
<feature type="domain" description="NlpC/P60" evidence="5">
    <location>
        <begin position="144"/>
        <end position="265"/>
    </location>
</feature>
<keyword evidence="2" id="KW-0645">Protease</keyword>
<name>A0ABT8SJS8_9CAUL</name>
<comment type="caution">
    <text evidence="6">The sequence shown here is derived from an EMBL/GenBank/DDBJ whole genome shotgun (WGS) entry which is preliminary data.</text>
</comment>
<evidence type="ECO:0000256" key="2">
    <source>
        <dbReference type="ARBA" id="ARBA00022670"/>
    </source>
</evidence>
<dbReference type="Pfam" id="PF18348">
    <property type="entry name" value="SH3_16"/>
    <property type="match status" value="1"/>
</dbReference>
<dbReference type="Gene3D" id="3.90.1720.10">
    <property type="entry name" value="endopeptidase domain like (from Nostoc punctiforme)"/>
    <property type="match status" value="1"/>
</dbReference>
<keyword evidence="7" id="KW-1185">Reference proteome</keyword>
<gene>
    <name evidence="6" type="ORF">Q0812_05280</name>
</gene>
<sequence length="265" mass="28246">MTPAFDPRTTLARPDLAAQALEGLLAAERYEPVRSMTCLEPSALVRGRPADDAAPVDQLLFGERFDVLETREGWAWGQAARDGVVGWAPLEVFGEGTVLPTHRVDAINDVLPFNALVRVTAVIGQTAAVEGFGPFPMALLSEIGTFASGPAHVAERWLGTPWLEAGRTGAGIDGPGLVQQALFACGRGCPRQPDLMAQRIGRGVPLGEVRRGDVILLAEHALIAVEADEVVHAAPGDQVRREPLHEALTHLKAQGFGEVLAARRP</sequence>
<keyword evidence="4" id="KW-0788">Thiol protease</keyword>
<evidence type="ECO:0000256" key="4">
    <source>
        <dbReference type="ARBA" id="ARBA00022807"/>
    </source>
</evidence>
<organism evidence="6 7">
    <name type="scientific">Peiella sedimenti</name>
    <dbReference type="NCBI Taxonomy" id="3061083"/>
    <lineage>
        <taxon>Bacteria</taxon>
        <taxon>Pseudomonadati</taxon>
        <taxon>Pseudomonadota</taxon>
        <taxon>Alphaproteobacteria</taxon>
        <taxon>Caulobacterales</taxon>
        <taxon>Caulobacteraceae</taxon>
        <taxon>Peiella</taxon>
    </lineage>
</organism>
<evidence type="ECO:0000313" key="6">
    <source>
        <dbReference type="EMBL" id="MDO1558836.1"/>
    </source>
</evidence>
<dbReference type="SUPFAM" id="SSF54001">
    <property type="entry name" value="Cysteine proteinases"/>
    <property type="match status" value="1"/>
</dbReference>
<dbReference type="RefSeq" id="WP_302109271.1">
    <property type="nucleotide sequence ID" value="NZ_JAUKTR010000002.1"/>
</dbReference>
<dbReference type="Pfam" id="PF00877">
    <property type="entry name" value="NLPC_P60"/>
    <property type="match status" value="1"/>
</dbReference>
<proteinExistence type="inferred from homology"/>
<reference evidence="6" key="1">
    <citation type="submission" date="2023-07" db="EMBL/GenBank/DDBJ databases">
        <title>Brevundimonas soil sp. nov., isolated from the soil of chemical plant.</title>
        <authorList>
            <person name="Wu N."/>
        </authorList>
    </citation>
    <scope>NUCLEOTIDE SEQUENCE</scope>
    <source>
        <strain evidence="6">XZ-24</strain>
    </source>
</reference>
<evidence type="ECO:0000256" key="1">
    <source>
        <dbReference type="ARBA" id="ARBA00007074"/>
    </source>
</evidence>
<dbReference type="EMBL" id="JAUKTR010000002">
    <property type="protein sequence ID" value="MDO1558836.1"/>
    <property type="molecule type" value="Genomic_DNA"/>
</dbReference>
<evidence type="ECO:0000313" key="7">
    <source>
        <dbReference type="Proteomes" id="UP001169063"/>
    </source>
</evidence>
<keyword evidence="3" id="KW-0378">Hydrolase</keyword>
<dbReference type="InterPro" id="IPR000064">
    <property type="entry name" value="NLP_P60_dom"/>
</dbReference>
<dbReference type="InterPro" id="IPR038765">
    <property type="entry name" value="Papain-like_cys_pep_sf"/>
</dbReference>
<evidence type="ECO:0000259" key="5">
    <source>
        <dbReference type="PROSITE" id="PS51935"/>
    </source>
</evidence>
<accession>A0ABT8SJS8</accession>
<dbReference type="Proteomes" id="UP001169063">
    <property type="component" value="Unassembled WGS sequence"/>
</dbReference>
<evidence type="ECO:0000256" key="3">
    <source>
        <dbReference type="ARBA" id="ARBA00022801"/>
    </source>
</evidence>
<dbReference type="InterPro" id="IPR041382">
    <property type="entry name" value="SH3_16"/>
</dbReference>
<comment type="similarity">
    <text evidence="1">Belongs to the peptidase C40 family.</text>
</comment>
<protein>
    <submittedName>
        <fullName evidence="6">NlpC/P60 family protein</fullName>
    </submittedName>
</protein>